<gene>
    <name evidence="3" type="ORF">P879_04975</name>
</gene>
<organism evidence="3 4">
    <name type="scientific">Paragonimus westermani</name>
    <dbReference type="NCBI Taxonomy" id="34504"/>
    <lineage>
        <taxon>Eukaryota</taxon>
        <taxon>Metazoa</taxon>
        <taxon>Spiralia</taxon>
        <taxon>Lophotrochozoa</taxon>
        <taxon>Platyhelminthes</taxon>
        <taxon>Trematoda</taxon>
        <taxon>Digenea</taxon>
        <taxon>Plagiorchiida</taxon>
        <taxon>Troglotremata</taxon>
        <taxon>Troglotrematidae</taxon>
        <taxon>Paragonimus</taxon>
    </lineage>
</organism>
<proteinExistence type="predicted"/>
<reference evidence="3 4" key="1">
    <citation type="submission" date="2019-07" db="EMBL/GenBank/DDBJ databases">
        <title>Annotation for the trematode Paragonimus westermani.</title>
        <authorList>
            <person name="Choi Y.-J."/>
        </authorList>
    </citation>
    <scope>NUCLEOTIDE SEQUENCE [LARGE SCALE GENOMIC DNA]</scope>
    <source>
        <strain evidence="3">180907_Pwestermani</strain>
    </source>
</reference>
<dbReference type="EMBL" id="JTDF01002171">
    <property type="protein sequence ID" value="KAF8569118.1"/>
    <property type="molecule type" value="Genomic_DNA"/>
</dbReference>
<protein>
    <recommendedName>
        <fullName evidence="5">UPAR/Ly6 domain-containing protein</fullName>
    </recommendedName>
</protein>
<keyword evidence="2" id="KW-0732">Signal</keyword>
<evidence type="ECO:0008006" key="5">
    <source>
        <dbReference type="Google" id="ProtNLM"/>
    </source>
</evidence>
<feature type="transmembrane region" description="Helical" evidence="1">
    <location>
        <begin position="104"/>
        <end position="124"/>
    </location>
</feature>
<name>A0A8T0DQ39_9TREM</name>
<comment type="caution">
    <text evidence="3">The sequence shown here is derived from an EMBL/GenBank/DDBJ whole genome shotgun (WGS) entry which is preliminary data.</text>
</comment>
<evidence type="ECO:0000313" key="3">
    <source>
        <dbReference type="EMBL" id="KAF8569118.1"/>
    </source>
</evidence>
<dbReference type="OrthoDB" id="6263013at2759"/>
<accession>A0A8T0DQ39</accession>
<keyword evidence="1" id="KW-0472">Membrane</keyword>
<evidence type="ECO:0000313" key="4">
    <source>
        <dbReference type="Proteomes" id="UP000699462"/>
    </source>
</evidence>
<keyword evidence="1" id="KW-0812">Transmembrane</keyword>
<dbReference type="Proteomes" id="UP000699462">
    <property type="component" value="Unassembled WGS sequence"/>
</dbReference>
<evidence type="ECO:0000256" key="1">
    <source>
        <dbReference type="SAM" id="Phobius"/>
    </source>
</evidence>
<keyword evidence="4" id="KW-1185">Reference proteome</keyword>
<evidence type="ECO:0000256" key="2">
    <source>
        <dbReference type="SAM" id="SignalP"/>
    </source>
</evidence>
<feature type="chain" id="PRO_5035804040" description="UPAR/Ly6 domain-containing protein" evidence="2">
    <location>
        <begin position="23"/>
        <end position="125"/>
    </location>
</feature>
<keyword evidence="1" id="KW-1133">Transmembrane helix</keyword>
<dbReference type="AlphaFoldDB" id="A0A8T0DQ39"/>
<sequence length="125" mass="13445">MMTSFVTVYAILFVGLFGGTGAQMKCYVCTTCAIPFSGDSAGVTKAENCKFCEERNEYNMSGVQTLSTKICVTGVETCTPTLQSTANKTMERKCCIDNFCNGGFSSKSVNITIGLLIVLIVWIVS</sequence>
<feature type="signal peptide" evidence="2">
    <location>
        <begin position="1"/>
        <end position="22"/>
    </location>
</feature>